<gene>
    <name evidence="4" type="ORF">HDF17_002734</name>
</gene>
<dbReference type="GO" id="GO:0102971">
    <property type="term" value="F:phosphinothricin N-acetyltransferase activity"/>
    <property type="evidence" value="ECO:0007669"/>
    <property type="project" value="UniProtKB-EC"/>
</dbReference>
<dbReference type="EMBL" id="JACCCW010000002">
    <property type="protein sequence ID" value="NYF80414.1"/>
    <property type="molecule type" value="Genomic_DNA"/>
</dbReference>
<evidence type="ECO:0000313" key="4">
    <source>
        <dbReference type="EMBL" id="NYF80414.1"/>
    </source>
</evidence>
<comment type="caution">
    <text evidence="4">The sequence shown here is derived from an EMBL/GenBank/DDBJ whole genome shotgun (WGS) entry which is preliminary data.</text>
</comment>
<dbReference type="Proteomes" id="UP000589520">
    <property type="component" value="Unassembled WGS sequence"/>
</dbReference>
<keyword evidence="2 4" id="KW-0012">Acyltransferase</keyword>
<name>A0A7Y9PIL0_9BACT</name>
<reference evidence="4 5" key="1">
    <citation type="submission" date="2020-07" db="EMBL/GenBank/DDBJ databases">
        <title>Genomic Encyclopedia of Type Strains, Phase IV (KMG-V): Genome sequencing to study the core and pangenomes of soil and plant-associated prokaryotes.</title>
        <authorList>
            <person name="Whitman W."/>
        </authorList>
    </citation>
    <scope>NUCLEOTIDE SEQUENCE [LARGE SCALE GENOMIC DNA]</scope>
    <source>
        <strain evidence="4 5">X4EP2</strain>
    </source>
</reference>
<evidence type="ECO:0000256" key="2">
    <source>
        <dbReference type="ARBA" id="ARBA00023315"/>
    </source>
</evidence>
<evidence type="ECO:0000313" key="5">
    <source>
        <dbReference type="Proteomes" id="UP000589520"/>
    </source>
</evidence>
<dbReference type="RefSeq" id="WP_179491789.1">
    <property type="nucleotide sequence ID" value="NZ_JACCCW010000002.1"/>
</dbReference>
<dbReference type="InterPro" id="IPR016181">
    <property type="entry name" value="Acyl_CoA_acyltransferase"/>
</dbReference>
<accession>A0A7Y9PIL0</accession>
<dbReference type="PROSITE" id="PS51186">
    <property type="entry name" value="GNAT"/>
    <property type="match status" value="1"/>
</dbReference>
<dbReference type="SUPFAM" id="SSF55729">
    <property type="entry name" value="Acyl-CoA N-acyltransferases (Nat)"/>
    <property type="match status" value="1"/>
</dbReference>
<dbReference type="InterPro" id="IPR000182">
    <property type="entry name" value="GNAT_dom"/>
</dbReference>
<dbReference type="CDD" id="cd04301">
    <property type="entry name" value="NAT_SF"/>
    <property type="match status" value="1"/>
</dbReference>
<evidence type="ECO:0000259" key="3">
    <source>
        <dbReference type="PROSITE" id="PS51186"/>
    </source>
</evidence>
<proteinExistence type="predicted"/>
<evidence type="ECO:0000256" key="1">
    <source>
        <dbReference type="ARBA" id="ARBA00022679"/>
    </source>
</evidence>
<dbReference type="PANTHER" id="PTHR43072">
    <property type="entry name" value="N-ACETYLTRANSFERASE"/>
    <property type="match status" value="1"/>
</dbReference>
<protein>
    <submittedName>
        <fullName evidence="4">Phosphinothricin acetyltransferase</fullName>
        <ecNumber evidence="4">2.3.1.183</ecNumber>
    </submittedName>
</protein>
<dbReference type="PANTHER" id="PTHR43072:SF23">
    <property type="entry name" value="UPF0039 PROTEIN C11D3.02C"/>
    <property type="match status" value="1"/>
</dbReference>
<feature type="domain" description="N-acetyltransferase" evidence="3">
    <location>
        <begin position="1"/>
        <end position="159"/>
    </location>
</feature>
<organism evidence="4 5">
    <name type="scientific">Granulicella arctica</name>
    <dbReference type="NCBI Taxonomy" id="940613"/>
    <lineage>
        <taxon>Bacteria</taxon>
        <taxon>Pseudomonadati</taxon>
        <taxon>Acidobacteriota</taxon>
        <taxon>Terriglobia</taxon>
        <taxon>Terriglobales</taxon>
        <taxon>Acidobacteriaceae</taxon>
        <taxon>Granulicella</taxon>
    </lineage>
</organism>
<dbReference type="AlphaFoldDB" id="A0A7Y9PIL0"/>
<dbReference type="EC" id="2.3.1.183" evidence="4"/>
<dbReference type="Pfam" id="PF00583">
    <property type="entry name" value="Acetyltransf_1"/>
    <property type="match status" value="1"/>
</dbReference>
<keyword evidence="1 4" id="KW-0808">Transferase</keyword>
<keyword evidence="5" id="KW-1185">Reference proteome</keyword>
<dbReference type="Gene3D" id="3.40.630.30">
    <property type="match status" value="1"/>
</dbReference>
<sequence length="173" mass="19922">MQIREAVLSDIGEITEIYNEILRTSTAIYNDRPVTLEDRVAWWEGRREKGFPVLVAMDGSSIAGFATFGEFRSWPGYRFTVEVTVHLHASSRGQGIGRRLLEELIKRARSMEKHSMIAAVDSENTGSLRFFERFGFQRVAHLREVGYKFDRFLDLILLQYRIAPSSVDFPQSE</sequence>